<accession>A0A7V5RPV6</accession>
<feature type="chain" id="PRO_5030817883" description="DUF560 domain-containing protein" evidence="1">
    <location>
        <begin position="27"/>
        <end position="505"/>
    </location>
</feature>
<name>A0A7V5RPV6_CALAY</name>
<protein>
    <recommendedName>
        <fullName evidence="3">DUF560 domain-containing protein</fullName>
    </recommendedName>
</protein>
<keyword evidence="1" id="KW-0732">Signal</keyword>
<feature type="signal peptide" evidence="1">
    <location>
        <begin position="1"/>
        <end position="26"/>
    </location>
</feature>
<dbReference type="EMBL" id="DRLI01000161">
    <property type="protein sequence ID" value="HHM02195.1"/>
    <property type="molecule type" value="Genomic_DNA"/>
</dbReference>
<proteinExistence type="predicted"/>
<dbReference type="AlphaFoldDB" id="A0A7V5RPV6"/>
<sequence>MHAPLKNVCFALFAFFCFPLLIFAQAGEKDAYEILSLQVELSGNYREDPAIRALVDSARVYAAQKDYVMALIFLEEARDSEDAASSFQDSPSVDTLPPQNIAFPRPFSLSVMSGVDFNRQEFELGYDQSDSVLLDQVSKPYVGLLLNYQPRSLPFSFKNILRYDQENFDNELRLTGRWSGPVHSFESRFSYLFNRNFIYDNLSYNELNADFIYGYGSGSWSLRLQNTSRLKKYQAPDINTPDYFRNTLNGDLSWLGGDFFATRLYYALDYNESSQTRNNDFVNQYLGLNSSFKNDGFSVRLNPRIGRNRFTYLVGDSILDNQSQTAQTEALLAWRLARWLELRGGGEFRNKSYLKKTEQEPDYRLINLNPELRLYFNNQFSLGTGVFWESRNHAVSAGLDSIYVLQQNYTDRGLTLNVDYASLSGRVLSLSLRYSARRYRDIDTDANFSLYADRNIWSGLLFLQWPLTTHFSIQAIAMYDNDKDLDSAFNDSRSSFYTLELKYEF</sequence>
<evidence type="ECO:0008006" key="3">
    <source>
        <dbReference type="Google" id="ProtNLM"/>
    </source>
</evidence>
<reference evidence="2" key="1">
    <citation type="journal article" date="2020" name="mSystems">
        <title>Genome- and Community-Level Interaction Insights into Carbon Utilization and Element Cycling Functions of Hydrothermarchaeota in Hydrothermal Sediment.</title>
        <authorList>
            <person name="Zhou Z."/>
            <person name="Liu Y."/>
            <person name="Xu W."/>
            <person name="Pan J."/>
            <person name="Luo Z.H."/>
            <person name="Li M."/>
        </authorList>
    </citation>
    <scope>NUCLEOTIDE SEQUENCE [LARGE SCALE GENOMIC DNA]</scope>
    <source>
        <strain evidence="2">HyVt-460</strain>
    </source>
</reference>
<organism evidence="2">
    <name type="scientific">Caldithrix abyssi</name>
    <dbReference type="NCBI Taxonomy" id="187145"/>
    <lineage>
        <taxon>Bacteria</taxon>
        <taxon>Pseudomonadati</taxon>
        <taxon>Calditrichota</taxon>
        <taxon>Calditrichia</taxon>
        <taxon>Calditrichales</taxon>
        <taxon>Calditrichaceae</taxon>
        <taxon>Caldithrix</taxon>
    </lineage>
</organism>
<gene>
    <name evidence="2" type="ORF">ENJ15_04225</name>
</gene>
<evidence type="ECO:0000256" key="1">
    <source>
        <dbReference type="SAM" id="SignalP"/>
    </source>
</evidence>
<evidence type="ECO:0000313" key="2">
    <source>
        <dbReference type="EMBL" id="HHM02195.1"/>
    </source>
</evidence>
<comment type="caution">
    <text evidence="2">The sequence shown here is derived from an EMBL/GenBank/DDBJ whole genome shotgun (WGS) entry which is preliminary data.</text>
</comment>
<dbReference type="Proteomes" id="UP000885771">
    <property type="component" value="Unassembled WGS sequence"/>
</dbReference>